<dbReference type="GeneID" id="87891967"/>
<dbReference type="EMBL" id="JAFFGZ010000006">
    <property type="protein sequence ID" value="KAK4643746.1"/>
    <property type="molecule type" value="Genomic_DNA"/>
</dbReference>
<accession>A0ABR0FJ60</accession>
<proteinExistence type="predicted"/>
<name>A0ABR0FJ60_9PEZI</name>
<protein>
    <submittedName>
        <fullName evidence="2">Uncharacterized protein</fullName>
    </submittedName>
</protein>
<evidence type="ECO:0000313" key="2">
    <source>
        <dbReference type="EMBL" id="KAK4643746.1"/>
    </source>
</evidence>
<keyword evidence="3" id="KW-1185">Reference proteome</keyword>
<dbReference type="RefSeq" id="XP_062732722.1">
    <property type="nucleotide sequence ID" value="XM_062872706.1"/>
</dbReference>
<reference evidence="2 3" key="1">
    <citation type="journal article" date="2023" name="bioRxiv">
        <title>High-quality genome assemblies of four members of thePodospora anserinaspecies complex.</title>
        <authorList>
            <person name="Ament-Velasquez S.L."/>
            <person name="Vogan A.A."/>
            <person name="Wallerman O."/>
            <person name="Hartmann F."/>
            <person name="Gautier V."/>
            <person name="Silar P."/>
            <person name="Giraud T."/>
            <person name="Johannesson H."/>
        </authorList>
    </citation>
    <scope>NUCLEOTIDE SEQUENCE [LARGE SCALE GENOMIC DNA]</scope>
    <source>
        <strain evidence="2 3">CBS 112042</strain>
    </source>
</reference>
<comment type="caution">
    <text evidence="2">The sequence shown here is derived from an EMBL/GenBank/DDBJ whole genome shotgun (WGS) entry which is preliminary data.</text>
</comment>
<evidence type="ECO:0000313" key="3">
    <source>
        <dbReference type="Proteomes" id="UP001322138"/>
    </source>
</evidence>
<evidence type="ECO:0000256" key="1">
    <source>
        <dbReference type="SAM" id="MobiDB-lite"/>
    </source>
</evidence>
<dbReference type="Proteomes" id="UP001322138">
    <property type="component" value="Unassembled WGS sequence"/>
</dbReference>
<organism evidence="2 3">
    <name type="scientific">Podospora bellae-mahoneyi</name>
    <dbReference type="NCBI Taxonomy" id="2093777"/>
    <lineage>
        <taxon>Eukaryota</taxon>
        <taxon>Fungi</taxon>
        <taxon>Dikarya</taxon>
        <taxon>Ascomycota</taxon>
        <taxon>Pezizomycotina</taxon>
        <taxon>Sordariomycetes</taxon>
        <taxon>Sordariomycetidae</taxon>
        <taxon>Sordariales</taxon>
        <taxon>Podosporaceae</taxon>
        <taxon>Podospora</taxon>
    </lineage>
</organism>
<gene>
    <name evidence="2" type="ORF">QC761_0071080</name>
</gene>
<sequence length="62" mass="6810">MIADPRPISPSYKTAEHGWQQSLSMASQKPLLPSGRFEPLRPVVVAVIDQTRPPSTENMPPA</sequence>
<feature type="region of interest" description="Disordered" evidence="1">
    <location>
        <begin position="1"/>
        <end position="21"/>
    </location>
</feature>